<dbReference type="AlphaFoldDB" id="A0A0G0MB46"/>
<keyword evidence="1" id="KW-0175">Coiled coil</keyword>
<evidence type="ECO:0008006" key="4">
    <source>
        <dbReference type="Google" id="ProtNLM"/>
    </source>
</evidence>
<gene>
    <name evidence="2" type="ORF">UT24_C0012G0050</name>
</gene>
<feature type="coiled-coil region" evidence="1">
    <location>
        <begin position="112"/>
        <end position="142"/>
    </location>
</feature>
<dbReference type="STRING" id="1618574.UT24_C0012G0050"/>
<dbReference type="InterPro" id="IPR011335">
    <property type="entry name" value="Restrct_endonuc-II-like"/>
</dbReference>
<evidence type="ECO:0000256" key="1">
    <source>
        <dbReference type="SAM" id="Coils"/>
    </source>
</evidence>
<dbReference type="EMBL" id="LBWB01000012">
    <property type="protein sequence ID" value="KKR00428.1"/>
    <property type="molecule type" value="Genomic_DNA"/>
</dbReference>
<dbReference type="Proteomes" id="UP000033881">
    <property type="component" value="Unassembled WGS sequence"/>
</dbReference>
<protein>
    <recommendedName>
        <fullName evidence="4">Restriction endonuclease type IV Mrr domain-containing protein</fullName>
    </recommendedName>
</protein>
<evidence type="ECO:0000313" key="2">
    <source>
        <dbReference type="EMBL" id="KKR00428.1"/>
    </source>
</evidence>
<proteinExistence type="predicted"/>
<reference evidence="2 3" key="1">
    <citation type="journal article" date="2015" name="Nature">
        <title>rRNA introns, odd ribosomes, and small enigmatic genomes across a large radiation of phyla.</title>
        <authorList>
            <person name="Brown C.T."/>
            <person name="Hug L.A."/>
            <person name="Thomas B.C."/>
            <person name="Sharon I."/>
            <person name="Castelle C.J."/>
            <person name="Singh A."/>
            <person name="Wilkins M.J."/>
            <person name="Williams K.H."/>
            <person name="Banfield J.F."/>
        </authorList>
    </citation>
    <scope>NUCLEOTIDE SEQUENCE [LARGE SCALE GENOMIC DNA]</scope>
</reference>
<dbReference type="SUPFAM" id="SSF52980">
    <property type="entry name" value="Restriction endonuclease-like"/>
    <property type="match status" value="1"/>
</dbReference>
<name>A0A0G0MB46_9BACT</name>
<sequence length="307" mass="35991">MSEKIYVSKITQDTKNSVKDCLLSLFYRKNDLIQFLKSCGSTSSDLINIGELMTKSRIVDTYFGNLEQRLDNGTAQYHSLMRQIIDWDDFDSYWFRNGSLDAGYAKSRIGQLNKLLGKKTKIEEERLKLREKEQEYEKIKARSQLITDLRDKFYRMCQDSDQTQKRGYELEDLLNKMFSFFGFDVFKPFKLKGEQIDGSFKHDGDNYIFESKWQDKESAVNDLYAFAYKIESNSLYPRGVFFSINGYSEDALNRITYNKKAQLILFDAVDIIAVLEERISLVSLLEEKIRFAQTHSRIYVNANDILK</sequence>
<evidence type="ECO:0000313" key="3">
    <source>
        <dbReference type="Proteomes" id="UP000033881"/>
    </source>
</evidence>
<organism evidence="2 3">
    <name type="scientific">Candidatus Woesebacteria bacterium GW2011_GWB1_39_12</name>
    <dbReference type="NCBI Taxonomy" id="1618574"/>
    <lineage>
        <taxon>Bacteria</taxon>
        <taxon>Candidatus Woeseibacteriota</taxon>
    </lineage>
</organism>
<comment type="caution">
    <text evidence="2">The sequence shown here is derived from an EMBL/GenBank/DDBJ whole genome shotgun (WGS) entry which is preliminary data.</text>
</comment>
<accession>A0A0G0MB46</accession>